<feature type="transmembrane region" description="Helical" evidence="1">
    <location>
        <begin position="55"/>
        <end position="78"/>
    </location>
</feature>
<proteinExistence type="predicted"/>
<keyword evidence="3" id="KW-1185">Reference proteome</keyword>
<keyword evidence="1" id="KW-0472">Membrane</keyword>
<gene>
    <name evidence="2" type="ORF">SAMN04487988_108131</name>
</gene>
<dbReference type="STRING" id="435880.SAMN04487988_108131"/>
<feature type="transmembrane region" description="Helical" evidence="1">
    <location>
        <begin position="17"/>
        <end position="39"/>
    </location>
</feature>
<accession>A0A1I2UTY3</accession>
<dbReference type="EMBL" id="FOPC01000008">
    <property type="protein sequence ID" value="SFG80480.1"/>
    <property type="molecule type" value="Genomic_DNA"/>
</dbReference>
<sequence length="90" mass="10104">MQMPEEFKKPPLSLGDWIISVLVSKIPLIGFIMLIVWAVDSNTDKNKSNWAKAELIVTLIFIGISILFVAIIGFGFFANFADDVDWSQID</sequence>
<keyword evidence="1" id="KW-0812">Transmembrane</keyword>
<reference evidence="3" key="1">
    <citation type="submission" date="2016-10" db="EMBL/GenBank/DDBJ databases">
        <authorList>
            <person name="Varghese N."/>
            <person name="Submissions S."/>
        </authorList>
    </citation>
    <scope>NUCLEOTIDE SEQUENCE [LARGE SCALE GENOMIC DNA]</scope>
    <source>
        <strain evidence="3">DSM 19315</strain>
    </source>
</reference>
<evidence type="ECO:0000313" key="2">
    <source>
        <dbReference type="EMBL" id="SFG80480.1"/>
    </source>
</evidence>
<protein>
    <submittedName>
        <fullName evidence="2">Uncharacterized protein</fullName>
    </submittedName>
</protein>
<dbReference type="OrthoDB" id="2943819at2"/>
<keyword evidence="1" id="KW-1133">Transmembrane helix</keyword>
<evidence type="ECO:0000313" key="3">
    <source>
        <dbReference type="Proteomes" id="UP000199642"/>
    </source>
</evidence>
<dbReference type="AlphaFoldDB" id="A0A1I2UTY3"/>
<dbReference type="RefSeq" id="WP_092792040.1">
    <property type="nucleotide sequence ID" value="NZ_FOPC01000008.1"/>
</dbReference>
<dbReference type="Proteomes" id="UP000199642">
    <property type="component" value="Unassembled WGS sequence"/>
</dbReference>
<name>A0A1I2UTY3_9BACT</name>
<evidence type="ECO:0000256" key="1">
    <source>
        <dbReference type="SAM" id="Phobius"/>
    </source>
</evidence>
<organism evidence="2 3">
    <name type="scientific">Algoriphagus hitonicola</name>
    <dbReference type="NCBI Taxonomy" id="435880"/>
    <lineage>
        <taxon>Bacteria</taxon>
        <taxon>Pseudomonadati</taxon>
        <taxon>Bacteroidota</taxon>
        <taxon>Cytophagia</taxon>
        <taxon>Cytophagales</taxon>
        <taxon>Cyclobacteriaceae</taxon>
        <taxon>Algoriphagus</taxon>
    </lineage>
</organism>